<feature type="transmembrane region" description="Helical" evidence="6">
    <location>
        <begin position="363"/>
        <end position="382"/>
    </location>
</feature>
<comment type="caution">
    <text evidence="7">The sequence shown here is derived from an EMBL/GenBank/DDBJ whole genome shotgun (WGS) entry which is preliminary data.</text>
</comment>
<feature type="region of interest" description="Disordered" evidence="5">
    <location>
        <begin position="404"/>
        <end position="450"/>
    </location>
</feature>
<evidence type="ECO:0000256" key="3">
    <source>
        <dbReference type="ARBA" id="ARBA00022989"/>
    </source>
</evidence>
<dbReference type="PANTHER" id="PTHR12570:SF65">
    <property type="entry name" value="MAGNESIUM TRANSPORTER NIPA9-RELATED"/>
    <property type="match status" value="1"/>
</dbReference>
<gene>
    <name evidence="7" type="ORF">CCHL11_05485</name>
</gene>
<dbReference type="PANTHER" id="PTHR12570">
    <property type="match status" value="1"/>
</dbReference>
<protein>
    <submittedName>
        <fullName evidence="7">Putative magnesium transporter NIPA7</fullName>
    </submittedName>
</protein>
<sequence>MTRATVVIAVDPAVRPGHGDDDKDLQNWSSLIGIITAIVGNVLIALALNVQRYAHIRLHRERVRARRRAREALKHSQNGGQAGSYGSVGSDGDLARGDGQQSNEHHDAGESEPLTRSFRSEDSAASDYSGDDEKAPSTYLQSPYWWAGQILISLGEMGNFLAYGFAPASIVSPLGVVALISNCIIAPILFKETFRHRDFWGVVIAVAGVVIVVLSAKQEETKLDPDDVWDAITTMAFEIYLAVTISLIIVLMWASPKYGHRTILIDLGLVGLFGGFTALSTKGVSSMLSSTLLGAFKTPVTYALLFVLLFTAVMQVRYVNKALQRFSSTQVIPIQFVLFTLCVIIGSAVLYRDFERTSAEQAVKFVGGCLFTFFGVFLITSGRNEEDIDDSMSDVEGVEETIGLAEQDPTQPLQPSSTSIPSSRSRRSSRASGGFSVNNGSKPFSMQHDTGIPTLRIPAAASAGNLVGAESEPLLANPWSNSADEVLPPPGTRTISDDSIHTFPGLGFSPSAPTTPMYDGQLQPGYPTDRPVTPRPSLPNQRPHSHQFSGPLFSPSPLSSTVSAVVKDTLLRSAESPLLRRTSARRLRSSIRASLYVPDDSEADVDAERQDLLSQHNDPGDGGVAERSRTAGDGAAREPRVGRPRSLSDTLGEFFSYKKKRRDVNADVEEGV</sequence>
<evidence type="ECO:0000256" key="1">
    <source>
        <dbReference type="ARBA" id="ARBA00004141"/>
    </source>
</evidence>
<accession>A0A1Q8RBN0</accession>
<evidence type="ECO:0000256" key="6">
    <source>
        <dbReference type="SAM" id="Phobius"/>
    </source>
</evidence>
<feature type="region of interest" description="Disordered" evidence="5">
    <location>
        <begin position="478"/>
        <end position="559"/>
    </location>
</feature>
<keyword evidence="4 6" id="KW-0472">Membrane</keyword>
<keyword evidence="2 6" id="KW-0812">Transmembrane</keyword>
<feature type="transmembrane region" description="Helical" evidence="6">
    <location>
        <begin position="144"/>
        <end position="164"/>
    </location>
</feature>
<dbReference type="GO" id="GO:0016020">
    <property type="term" value="C:membrane"/>
    <property type="evidence" value="ECO:0007669"/>
    <property type="project" value="UniProtKB-SubCell"/>
</dbReference>
<name>A0A1Q8RBN0_9PEZI</name>
<dbReference type="EMBL" id="MPGH01000243">
    <property type="protein sequence ID" value="OLN81584.1"/>
    <property type="molecule type" value="Genomic_DNA"/>
</dbReference>
<dbReference type="Proteomes" id="UP000186583">
    <property type="component" value="Unassembled WGS sequence"/>
</dbReference>
<proteinExistence type="predicted"/>
<feature type="transmembrane region" description="Helical" evidence="6">
    <location>
        <begin position="170"/>
        <end position="190"/>
    </location>
</feature>
<dbReference type="AlphaFoldDB" id="A0A1Q8RBN0"/>
<comment type="subcellular location">
    <subcellularLocation>
        <location evidence="1">Membrane</location>
        <topology evidence="1">Multi-pass membrane protein</topology>
    </subcellularLocation>
</comment>
<evidence type="ECO:0000256" key="4">
    <source>
        <dbReference type="ARBA" id="ARBA00023136"/>
    </source>
</evidence>
<keyword evidence="3 6" id="KW-1133">Transmembrane helix</keyword>
<feature type="compositionally biased region" description="Low complexity" evidence="5">
    <location>
        <begin position="548"/>
        <end position="559"/>
    </location>
</feature>
<evidence type="ECO:0000313" key="7">
    <source>
        <dbReference type="EMBL" id="OLN81584.1"/>
    </source>
</evidence>
<feature type="region of interest" description="Disordered" evidence="5">
    <location>
        <begin position="67"/>
        <end position="136"/>
    </location>
</feature>
<feature type="compositionally biased region" description="Polar residues" evidence="5">
    <location>
        <begin position="435"/>
        <end position="448"/>
    </location>
</feature>
<keyword evidence="8" id="KW-1185">Reference proteome</keyword>
<dbReference type="SUPFAM" id="SSF103481">
    <property type="entry name" value="Multidrug resistance efflux transporter EmrE"/>
    <property type="match status" value="1"/>
</dbReference>
<feature type="transmembrane region" description="Helical" evidence="6">
    <location>
        <begin position="199"/>
        <end position="216"/>
    </location>
</feature>
<dbReference type="InterPro" id="IPR037185">
    <property type="entry name" value="EmrE-like"/>
</dbReference>
<organism evidence="7 8">
    <name type="scientific">Colletotrichum chlorophyti</name>
    <dbReference type="NCBI Taxonomy" id="708187"/>
    <lineage>
        <taxon>Eukaryota</taxon>
        <taxon>Fungi</taxon>
        <taxon>Dikarya</taxon>
        <taxon>Ascomycota</taxon>
        <taxon>Pezizomycotina</taxon>
        <taxon>Sordariomycetes</taxon>
        <taxon>Hypocreomycetidae</taxon>
        <taxon>Glomerellales</taxon>
        <taxon>Glomerellaceae</taxon>
        <taxon>Colletotrichum</taxon>
    </lineage>
</organism>
<feature type="transmembrane region" description="Helical" evidence="6">
    <location>
        <begin position="331"/>
        <end position="351"/>
    </location>
</feature>
<feature type="region of interest" description="Disordered" evidence="5">
    <location>
        <begin position="600"/>
        <end position="648"/>
    </location>
</feature>
<feature type="transmembrane region" description="Helical" evidence="6">
    <location>
        <begin position="300"/>
        <end position="319"/>
    </location>
</feature>
<dbReference type="Pfam" id="PF05653">
    <property type="entry name" value="Mg_trans_NIPA"/>
    <property type="match status" value="1"/>
</dbReference>
<reference evidence="7 8" key="1">
    <citation type="submission" date="2016-11" db="EMBL/GenBank/DDBJ databases">
        <title>Draft Genome Assembly of Colletotrichum chlorophyti a pathogen of herbaceous plants.</title>
        <authorList>
            <person name="Gan P."/>
            <person name="Narusaka M."/>
            <person name="Tsushima A."/>
            <person name="Narusaka Y."/>
            <person name="Takano Y."/>
            <person name="Shirasu K."/>
        </authorList>
    </citation>
    <scope>NUCLEOTIDE SEQUENCE [LARGE SCALE GENOMIC DNA]</scope>
    <source>
        <strain evidence="7 8">NTL11</strain>
    </source>
</reference>
<dbReference type="GO" id="GO:0015095">
    <property type="term" value="F:magnesium ion transmembrane transporter activity"/>
    <property type="evidence" value="ECO:0007669"/>
    <property type="project" value="InterPro"/>
</dbReference>
<feature type="compositionally biased region" description="Basic and acidic residues" evidence="5">
    <location>
        <begin position="624"/>
        <end position="641"/>
    </location>
</feature>
<dbReference type="OrthoDB" id="165382at2759"/>
<evidence type="ECO:0000313" key="8">
    <source>
        <dbReference type="Proteomes" id="UP000186583"/>
    </source>
</evidence>
<feature type="transmembrane region" description="Helical" evidence="6">
    <location>
        <begin position="228"/>
        <end position="251"/>
    </location>
</feature>
<evidence type="ECO:0000256" key="2">
    <source>
        <dbReference type="ARBA" id="ARBA00022692"/>
    </source>
</evidence>
<evidence type="ECO:0000256" key="5">
    <source>
        <dbReference type="SAM" id="MobiDB-lite"/>
    </source>
</evidence>
<feature type="transmembrane region" description="Helical" evidence="6">
    <location>
        <begin position="28"/>
        <end position="50"/>
    </location>
</feature>
<dbReference type="InterPro" id="IPR008521">
    <property type="entry name" value="Mg_trans_NIPA"/>
</dbReference>